<dbReference type="PANTHER" id="PTHR30413">
    <property type="entry name" value="INNER MEMBRANE TRANSPORT PERMEASE"/>
    <property type="match status" value="1"/>
</dbReference>
<dbReference type="Pfam" id="PF01061">
    <property type="entry name" value="ABC2_membrane"/>
    <property type="match status" value="1"/>
</dbReference>
<comment type="caution">
    <text evidence="11">The sequence shown here is derived from an EMBL/GenBank/DDBJ whole genome shotgun (WGS) entry which is preliminary data.</text>
</comment>
<name>A0A4R5U292_9MICC</name>
<keyword evidence="12" id="KW-1185">Reference proteome</keyword>
<evidence type="ECO:0000256" key="1">
    <source>
        <dbReference type="ARBA" id="ARBA00004429"/>
    </source>
</evidence>
<dbReference type="RefSeq" id="WP_133402153.1">
    <property type="nucleotide sequence ID" value="NZ_SMTK01000001.1"/>
</dbReference>
<evidence type="ECO:0000256" key="9">
    <source>
        <dbReference type="RuleBase" id="RU361157"/>
    </source>
</evidence>
<feature type="transmembrane region" description="Helical" evidence="9">
    <location>
        <begin position="68"/>
        <end position="92"/>
    </location>
</feature>
<dbReference type="GO" id="GO:0005886">
    <property type="term" value="C:plasma membrane"/>
    <property type="evidence" value="ECO:0007669"/>
    <property type="project" value="UniProtKB-SubCell"/>
</dbReference>
<dbReference type="OrthoDB" id="4186295at2"/>
<evidence type="ECO:0000256" key="8">
    <source>
        <dbReference type="ARBA" id="ARBA00023136"/>
    </source>
</evidence>
<keyword evidence="5" id="KW-0997">Cell inner membrane</keyword>
<dbReference type="GO" id="GO:0140359">
    <property type="term" value="F:ABC-type transporter activity"/>
    <property type="evidence" value="ECO:0007669"/>
    <property type="project" value="InterPro"/>
</dbReference>
<keyword evidence="6 9" id="KW-0812">Transmembrane</keyword>
<comment type="similarity">
    <text evidence="2 9">Belongs to the ABC-2 integral membrane protein family.</text>
</comment>
<keyword evidence="4 9" id="KW-1003">Cell membrane</keyword>
<feature type="transmembrane region" description="Helical" evidence="9">
    <location>
        <begin position="217"/>
        <end position="237"/>
    </location>
</feature>
<accession>A0A4R5U292</accession>
<dbReference type="EMBL" id="SMTK01000001">
    <property type="protein sequence ID" value="TDK27725.1"/>
    <property type="molecule type" value="Genomic_DNA"/>
</dbReference>
<keyword evidence="3 9" id="KW-0813">Transport</keyword>
<reference evidence="11 12" key="1">
    <citation type="submission" date="2019-03" db="EMBL/GenBank/DDBJ databases">
        <title>Arthrobacter sp. nov., an bacterium isolated from biocrust in Mu Us Desert.</title>
        <authorList>
            <person name="Lixiong L."/>
        </authorList>
    </citation>
    <scope>NUCLEOTIDE SEQUENCE [LARGE SCALE GENOMIC DNA]</scope>
    <source>
        <strain evidence="11 12">SLN-3</strain>
    </source>
</reference>
<feature type="transmembrane region" description="Helical" evidence="9">
    <location>
        <begin position="268"/>
        <end position="287"/>
    </location>
</feature>
<dbReference type="GO" id="GO:0015920">
    <property type="term" value="P:lipopolysaccharide transport"/>
    <property type="evidence" value="ECO:0007669"/>
    <property type="project" value="TreeGrafter"/>
</dbReference>
<dbReference type="AlphaFoldDB" id="A0A4R5U292"/>
<evidence type="ECO:0000259" key="10">
    <source>
        <dbReference type="PROSITE" id="PS51012"/>
    </source>
</evidence>
<evidence type="ECO:0000313" key="12">
    <source>
        <dbReference type="Proteomes" id="UP000295411"/>
    </source>
</evidence>
<dbReference type="InterPro" id="IPR013525">
    <property type="entry name" value="ABC2_TM"/>
</dbReference>
<dbReference type="Proteomes" id="UP000295411">
    <property type="component" value="Unassembled WGS sequence"/>
</dbReference>
<dbReference type="InterPro" id="IPR047817">
    <property type="entry name" value="ABC2_TM_bact-type"/>
</dbReference>
<feature type="transmembrane region" description="Helical" evidence="9">
    <location>
        <begin position="138"/>
        <end position="166"/>
    </location>
</feature>
<evidence type="ECO:0000313" key="11">
    <source>
        <dbReference type="EMBL" id="TDK27725.1"/>
    </source>
</evidence>
<evidence type="ECO:0000256" key="6">
    <source>
        <dbReference type="ARBA" id="ARBA00022692"/>
    </source>
</evidence>
<keyword evidence="7 9" id="KW-1133">Transmembrane helix</keyword>
<gene>
    <name evidence="11" type="ORF">E2F48_00900</name>
</gene>
<evidence type="ECO:0000256" key="5">
    <source>
        <dbReference type="ARBA" id="ARBA00022519"/>
    </source>
</evidence>
<evidence type="ECO:0000256" key="2">
    <source>
        <dbReference type="ARBA" id="ARBA00007783"/>
    </source>
</evidence>
<evidence type="ECO:0000256" key="3">
    <source>
        <dbReference type="ARBA" id="ARBA00022448"/>
    </source>
</evidence>
<keyword evidence="8 9" id="KW-0472">Membrane</keyword>
<evidence type="ECO:0000256" key="7">
    <source>
        <dbReference type="ARBA" id="ARBA00022989"/>
    </source>
</evidence>
<sequence>MNIERPKNTTAGATTVPTSVDLRGLTRVGAKPVFLDYLVALWDYRHFIYFNARASVQTSNSRDRLGNVWLILNPVLNGITFYLIFGVLLHVSRGMENFLGFLLIGVFLFQMSSRSISAGARAIRTNLKVIQAFNFPRAALLFAVNLRELLASVPVVISLLLLILLFPPTEPVSLLWLLVLPALLLQTLFNLGVGLILARVVARVSDVGNILSFAIRFWMYGSCVIFPITLFGAFPLLKGLIEINPLYQLLTIVRTAVLDNQFPQWQSWAVLTAWALGVLAVGLVYFWQGEESYGRDE</sequence>
<feature type="transmembrane region" description="Helical" evidence="9">
    <location>
        <begin position="172"/>
        <end position="197"/>
    </location>
</feature>
<feature type="transmembrane region" description="Helical" evidence="9">
    <location>
        <begin position="98"/>
        <end position="117"/>
    </location>
</feature>
<organism evidence="11 12">
    <name type="scientific">Arthrobacter crusticola</name>
    <dbReference type="NCBI Taxonomy" id="2547960"/>
    <lineage>
        <taxon>Bacteria</taxon>
        <taxon>Bacillati</taxon>
        <taxon>Actinomycetota</taxon>
        <taxon>Actinomycetes</taxon>
        <taxon>Micrococcales</taxon>
        <taxon>Micrococcaceae</taxon>
        <taxon>Arthrobacter</taxon>
    </lineage>
</organism>
<evidence type="ECO:0000256" key="4">
    <source>
        <dbReference type="ARBA" id="ARBA00022475"/>
    </source>
</evidence>
<proteinExistence type="inferred from homology"/>
<dbReference type="PROSITE" id="PS51012">
    <property type="entry name" value="ABC_TM2"/>
    <property type="match status" value="1"/>
</dbReference>
<feature type="domain" description="ABC transmembrane type-2" evidence="10">
    <location>
        <begin position="65"/>
        <end position="289"/>
    </location>
</feature>
<protein>
    <recommendedName>
        <fullName evidence="9">Transport permease protein</fullName>
    </recommendedName>
</protein>
<dbReference type="PANTHER" id="PTHR30413:SF8">
    <property type="entry name" value="TRANSPORT PERMEASE PROTEIN"/>
    <property type="match status" value="1"/>
</dbReference>
<comment type="subcellular location">
    <subcellularLocation>
        <location evidence="1">Cell inner membrane</location>
        <topology evidence="1">Multi-pass membrane protein</topology>
    </subcellularLocation>
    <subcellularLocation>
        <location evidence="9">Cell membrane</location>
        <topology evidence="9">Multi-pass membrane protein</topology>
    </subcellularLocation>
</comment>